<evidence type="ECO:0000256" key="1">
    <source>
        <dbReference type="ARBA" id="ARBA00022723"/>
    </source>
</evidence>
<dbReference type="PANTHER" id="PTHR43782">
    <property type="entry name" value="ARGINASE"/>
    <property type="match status" value="1"/>
</dbReference>
<dbReference type="EMBL" id="CEKZ01000003">
    <property type="protein sequence ID" value="CEQ02236.1"/>
    <property type="molecule type" value="Genomic_DNA"/>
</dbReference>
<evidence type="ECO:0000256" key="4">
    <source>
        <dbReference type="PROSITE-ProRule" id="PRU00742"/>
    </source>
</evidence>
<dbReference type="InterPro" id="IPR023696">
    <property type="entry name" value="Ureohydrolase_dom_sf"/>
</dbReference>
<proteinExistence type="inferred from homology"/>
<dbReference type="GO" id="GO:0004053">
    <property type="term" value="F:arginase activity"/>
    <property type="evidence" value="ECO:0007669"/>
    <property type="project" value="UniProtKB-EC"/>
</dbReference>
<dbReference type="GO" id="GO:0005829">
    <property type="term" value="C:cytosol"/>
    <property type="evidence" value="ECO:0007669"/>
    <property type="project" value="TreeGrafter"/>
</dbReference>
<evidence type="ECO:0000313" key="5">
    <source>
        <dbReference type="EMBL" id="CEQ02236.1"/>
    </source>
</evidence>
<dbReference type="InterPro" id="IPR006035">
    <property type="entry name" value="Ureohydrolase"/>
</dbReference>
<evidence type="ECO:0000256" key="2">
    <source>
        <dbReference type="ARBA" id="ARBA00022801"/>
    </source>
</evidence>
<dbReference type="PROSITE" id="PS51409">
    <property type="entry name" value="ARGINASE_2"/>
    <property type="match status" value="1"/>
</dbReference>
<dbReference type="Gene3D" id="3.40.800.10">
    <property type="entry name" value="Ureohydrolase domain"/>
    <property type="match status" value="1"/>
</dbReference>
<keyword evidence="1" id="KW-0479">Metal-binding</keyword>
<sequence length="155" mass="17710">MPLASLMGYRDETFKNLYYNDIKINEDNVYHIGGRDIDPGEKNFIENTNMNMFYPKDLKEKGLDSVIDNILNNLNNKNINAIYIGFDLDFIDSKYVPRTGTRVENGFTVNESKYLLKKLVESGLVKSMDLVELNPILDVDDTTSNIAMDIIDTVL</sequence>
<dbReference type="PANTHER" id="PTHR43782:SF3">
    <property type="entry name" value="ARGINASE"/>
    <property type="match status" value="1"/>
</dbReference>
<evidence type="ECO:0000256" key="3">
    <source>
        <dbReference type="ARBA" id="ARBA00023211"/>
    </source>
</evidence>
<dbReference type="GO" id="GO:0030145">
    <property type="term" value="F:manganese ion binding"/>
    <property type="evidence" value="ECO:0007669"/>
    <property type="project" value="TreeGrafter"/>
</dbReference>
<dbReference type="SUPFAM" id="SSF52768">
    <property type="entry name" value="Arginase/deacetylase"/>
    <property type="match status" value="1"/>
</dbReference>
<keyword evidence="3" id="KW-0464">Manganese</keyword>
<dbReference type="Pfam" id="PF00491">
    <property type="entry name" value="Arginase"/>
    <property type="match status" value="1"/>
</dbReference>
<comment type="similarity">
    <text evidence="4">Belongs to the arginase family.</text>
</comment>
<dbReference type="EC" id="3.5.3.1" evidence="5"/>
<protein>
    <submittedName>
        <fullName evidence="5">Arginase</fullName>
        <ecNumber evidence="5">3.5.3.1</ecNumber>
    </submittedName>
</protein>
<accession>A0A0C7QFU8</accession>
<dbReference type="Proteomes" id="UP000049127">
    <property type="component" value="Unassembled WGS sequence"/>
</dbReference>
<organism evidence="5 6">
    <name type="scientific">Paraclostridium sordellii</name>
    <name type="common">Clostridium sordellii</name>
    <dbReference type="NCBI Taxonomy" id="1505"/>
    <lineage>
        <taxon>Bacteria</taxon>
        <taxon>Bacillati</taxon>
        <taxon>Bacillota</taxon>
        <taxon>Clostridia</taxon>
        <taxon>Peptostreptococcales</taxon>
        <taxon>Peptostreptococcaceae</taxon>
        <taxon>Paraclostridium</taxon>
    </lineage>
</organism>
<keyword evidence="2 5" id="KW-0378">Hydrolase</keyword>
<gene>
    <name evidence="5" type="primary">arg</name>
    <name evidence="5" type="ORF">R28058_00441</name>
</gene>
<dbReference type="AlphaFoldDB" id="A0A0C7QFU8"/>
<name>A0A0C7QFU8_PARSO</name>
<reference evidence="6" key="1">
    <citation type="submission" date="2015-01" db="EMBL/GenBank/DDBJ databases">
        <authorList>
            <person name="Aslett M.A."/>
            <person name="De Silva N."/>
        </authorList>
    </citation>
    <scope>NUCLEOTIDE SEQUENCE [LARGE SCALE GENOMIC DNA]</scope>
    <source>
        <strain evidence="6">R28058</strain>
    </source>
</reference>
<evidence type="ECO:0000313" key="6">
    <source>
        <dbReference type="Proteomes" id="UP000049127"/>
    </source>
</evidence>
<dbReference type="PRINTS" id="PR00116">
    <property type="entry name" value="ARGINASE"/>
</dbReference>